<keyword evidence="1" id="KW-1185">Reference proteome</keyword>
<name>A0A6J2X993_SITOR</name>
<dbReference type="InterPro" id="IPR000884">
    <property type="entry name" value="TSP1_rpt"/>
</dbReference>
<reference evidence="2" key="1">
    <citation type="submission" date="2025-08" db="UniProtKB">
        <authorList>
            <consortium name="RefSeq"/>
        </authorList>
    </citation>
    <scope>IDENTIFICATION</scope>
    <source>
        <tissue evidence="2">Gonads</tissue>
    </source>
</reference>
<dbReference type="Gene3D" id="2.20.100.10">
    <property type="entry name" value="Thrombospondin type-1 (TSP1) repeat"/>
    <property type="match status" value="1"/>
</dbReference>
<protein>
    <submittedName>
        <fullName evidence="2">ADAMTS-like protein 3</fullName>
    </submittedName>
</protein>
<dbReference type="OrthoDB" id="5989160at2759"/>
<dbReference type="InterPro" id="IPR036383">
    <property type="entry name" value="TSP1_rpt_sf"/>
</dbReference>
<sequence length="149" mass="16649">MSEARILYTIIILCSFVIYRQSIAIRVDKSLSPIQLNYEKSEESVLSKGKESSGLGKVVESGVIEKAVKETNYDSLDDIQYADDSDADQRSLLRGKKNIKEWDHWGKWSPCSATCGVGKTTRWRHCVSQGCASGEKEAQIRTCTLKPCP</sequence>
<dbReference type="SMART" id="SM00209">
    <property type="entry name" value="TSP1"/>
    <property type="match status" value="1"/>
</dbReference>
<dbReference type="PROSITE" id="PS50092">
    <property type="entry name" value="TSP1"/>
    <property type="match status" value="1"/>
</dbReference>
<dbReference type="InParanoid" id="A0A6J2X993"/>
<gene>
    <name evidence="2" type="primary">LOC115876222</name>
</gene>
<dbReference type="SUPFAM" id="SSF82895">
    <property type="entry name" value="TSP-1 type 1 repeat"/>
    <property type="match status" value="1"/>
</dbReference>
<organism evidence="1 2">
    <name type="scientific">Sitophilus oryzae</name>
    <name type="common">Rice weevil</name>
    <name type="synonym">Curculio oryzae</name>
    <dbReference type="NCBI Taxonomy" id="7048"/>
    <lineage>
        <taxon>Eukaryota</taxon>
        <taxon>Metazoa</taxon>
        <taxon>Ecdysozoa</taxon>
        <taxon>Arthropoda</taxon>
        <taxon>Hexapoda</taxon>
        <taxon>Insecta</taxon>
        <taxon>Pterygota</taxon>
        <taxon>Neoptera</taxon>
        <taxon>Endopterygota</taxon>
        <taxon>Coleoptera</taxon>
        <taxon>Polyphaga</taxon>
        <taxon>Cucujiformia</taxon>
        <taxon>Curculionidae</taxon>
        <taxon>Dryophthorinae</taxon>
        <taxon>Sitophilus</taxon>
    </lineage>
</organism>
<dbReference type="Pfam" id="PF00090">
    <property type="entry name" value="TSP_1"/>
    <property type="match status" value="1"/>
</dbReference>
<dbReference type="AlphaFoldDB" id="A0A6J2X993"/>
<evidence type="ECO:0000313" key="2">
    <source>
        <dbReference type="RefSeq" id="XP_030747782.1"/>
    </source>
</evidence>
<dbReference type="GeneID" id="115876222"/>
<evidence type="ECO:0000313" key="1">
    <source>
        <dbReference type="Proteomes" id="UP000504635"/>
    </source>
</evidence>
<accession>A0A6J2X993</accession>
<dbReference type="Proteomes" id="UP000504635">
    <property type="component" value="Unplaced"/>
</dbReference>
<dbReference type="KEGG" id="soy:115876222"/>
<dbReference type="RefSeq" id="XP_030747782.1">
    <property type="nucleotide sequence ID" value="XM_030891922.1"/>
</dbReference>
<proteinExistence type="predicted"/>